<evidence type="ECO:0000256" key="3">
    <source>
        <dbReference type="ARBA" id="ARBA00067437"/>
    </source>
</evidence>
<proteinExistence type="inferred from homology"/>
<dbReference type="InterPro" id="IPR020904">
    <property type="entry name" value="Sc_DH/Rdtase_CS"/>
</dbReference>
<comment type="caution">
    <text evidence="5">The sequence shown here is derived from an EMBL/GenBank/DDBJ whole genome shotgun (WGS) entry which is preliminary data.</text>
</comment>
<sequence length="384" mass="39752">MEILRVDPVNARVPRIAPPVPHVSCENPARYSSVPAATFGAAARSALAQSGEQAVGTGEPSRRAVLGGAALGLAATAAPGMAQTAGAGASPAPLRDPRSKYTAGPFPEQRQPWPGLQSKMSPRPDCGESSYKGSGKLLGRKALITGGDSGIGRAAAIAYAREGADVAINYHPDEEPDAREVVSLIRDAGRKAVAIPMDIRGLDNCRRIIARAVEGLGGLDILVNNAAYQQSKSDISEISDEQMVRTFETNIFATFRLSKSAIPHLKPGAVIINTGSVNSYDPGEELLDYASTKGAILIFTKGLAKQLAKKGIRVNMVAPGPFWTPLQVAGGQLPGKLGEFGKDTPLGRAGQPAELAAHYVLLASDDASFTTGGVVGANGGEGSP</sequence>
<dbReference type="AlphaFoldDB" id="A0A4V1QP61"/>
<dbReference type="PANTHER" id="PTHR48107:SF16">
    <property type="entry name" value="NADPH-DEPENDENT ALDEHYDE REDUCTASE 1, CHLOROPLASTIC"/>
    <property type="match status" value="1"/>
</dbReference>
<dbReference type="Pfam" id="PF13561">
    <property type="entry name" value="adh_short_C2"/>
    <property type="match status" value="1"/>
</dbReference>
<dbReference type="FunFam" id="3.40.50.720:FF:000097">
    <property type="entry name" value="SDR family oxidoreductase"/>
    <property type="match status" value="1"/>
</dbReference>
<accession>A0A4V1QP61</accession>
<dbReference type="InterPro" id="IPR006311">
    <property type="entry name" value="TAT_signal"/>
</dbReference>
<dbReference type="InterPro" id="IPR002347">
    <property type="entry name" value="SDR_fam"/>
</dbReference>
<protein>
    <recommendedName>
        <fullName evidence="3">Uncharacterized oxidoreductase YghA</fullName>
    </recommendedName>
</protein>
<dbReference type="GO" id="GO:0016614">
    <property type="term" value="F:oxidoreductase activity, acting on CH-OH group of donors"/>
    <property type="evidence" value="ECO:0007669"/>
    <property type="project" value="UniProtKB-ARBA"/>
</dbReference>
<dbReference type="PRINTS" id="PR00081">
    <property type="entry name" value="GDHRDH"/>
</dbReference>
<feature type="region of interest" description="Disordered" evidence="4">
    <location>
        <begin position="83"/>
        <end position="132"/>
    </location>
</feature>
<keyword evidence="2" id="KW-0560">Oxidoreductase</keyword>
<evidence type="ECO:0000313" key="6">
    <source>
        <dbReference type="Proteomes" id="UP000292347"/>
    </source>
</evidence>
<gene>
    <name evidence="5" type="ORF">EO081_12765</name>
</gene>
<dbReference type="Gene3D" id="3.40.50.720">
    <property type="entry name" value="NAD(P)-binding Rossmann-like Domain"/>
    <property type="match status" value="1"/>
</dbReference>
<dbReference type="EMBL" id="SDPT01000002">
    <property type="protein sequence ID" value="RXZ32044.1"/>
    <property type="molecule type" value="Genomic_DNA"/>
</dbReference>
<dbReference type="PRINTS" id="PR00080">
    <property type="entry name" value="SDRFAMILY"/>
</dbReference>
<evidence type="ECO:0000313" key="5">
    <source>
        <dbReference type="EMBL" id="RXZ32044.1"/>
    </source>
</evidence>
<keyword evidence="6" id="KW-1185">Reference proteome</keyword>
<evidence type="ECO:0000256" key="1">
    <source>
        <dbReference type="ARBA" id="ARBA00006484"/>
    </source>
</evidence>
<dbReference type="PROSITE" id="PS00061">
    <property type="entry name" value="ADH_SHORT"/>
    <property type="match status" value="1"/>
</dbReference>
<name>A0A4V1QP61_9SPHN</name>
<organism evidence="5 6">
    <name type="scientific">Sphingomonas desiccabilis</name>
    <dbReference type="NCBI Taxonomy" id="429134"/>
    <lineage>
        <taxon>Bacteria</taxon>
        <taxon>Pseudomonadati</taxon>
        <taxon>Pseudomonadota</taxon>
        <taxon>Alphaproteobacteria</taxon>
        <taxon>Sphingomonadales</taxon>
        <taxon>Sphingomonadaceae</taxon>
        <taxon>Sphingomonas</taxon>
    </lineage>
</organism>
<reference evidence="5 6" key="1">
    <citation type="submission" date="2019-01" db="EMBL/GenBank/DDBJ databases">
        <title>Sphingomonas mucosissima sp. nov. and Sphingomonas desiccabilis sp. nov., from biological soil crusts in the Colorado Plateau, USA.</title>
        <authorList>
            <person name="Zhu D."/>
        </authorList>
    </citation>
    <scope>NUCLEOTIDE SEQUENCE [LARGE SCALE GENOMIC DNA]</scope>
    <source>
        <strain evidence="5 6">CP1D</strain>
    </source>
</reference>
<evidence type="ECO:0000256" key="2">
    <source>
        <dbReference type="ARBA" id="ARBA00023002"/>
    </source>
</evidence>
<dbReference type="OrthoDB" id="9809287at2"/>
<dbReference type="PANTHER" id="PTHR48107">
    <property type="entry name" value="NADPH-DEPENDENT ALDEHYDE REDUCTASE-LIKE PROTEIN, CHLOROPLASTIC-RELATED"/>
    <property type="match status" value="1"/>
</dbReference>
<dbReference type="Proteomes" id="UP000292347">
    <property type="component" value="Unassembled WGS sequence"/>
</dbReference>
<dbReference type="InterPro" id="IPR036291">
    <property type="entry name" value="NAD(P)-bd_dom_sf"/>
</dbReference>
<dbReference type="SUPFAM" id="SSF51735">
    <property type="entry name" value="NAD(P)-binding Rossmann-fold domains"/>
    <property type="match status" value="1"/>
</dbReference>
<evidence type="ECO:0000256" key="4">
    <source>
        <dbReference type="SAM" id="MobiDB-lite"/>
    </source>
</evidence>
<comment type="similarity">
    <text evidence="1">Belongs to the short-chain dehydrogenases/reductases (SDR) family.</text>
</comment>
<dbReference type="PROSITE" id="PS51318">
    <property type="entry name" value="TAT"/>
    <property type="match status" value="1"/>
</dbReference>